<evidence type="ECO:0000259" key="12">
    <source>
        <dbReference type="PROSITE" id="PS50109"/>
    </source>
</evidence>
<dbReference type="PANTHER" id="PTHR45436:SF5">
    <property type="entry name" value="SENSOR HISTIDINE KINASE TRCS"/>
    <property type="match status" value="1"/>
</dbReference>
<evidence type="ECO:0000256" key="11">
    <source>
        <dbReference type="SAM" id="Phobius"/>
    </source>
</evidence>
<dbReference type="InterPro" id="IPR050428">
    <property type="entry name" value="TCS_sensor_his_kinase"/>
</dbReference>
<accession>A0A8K2A0N9</accession>
<dbReference type="SUPFAM" id="SSF158472">
    <property type="entry name" value="HAMP domain-like"/>
    <property type="match status" value="1"/>
</dbReference>
<dbReference type="InterPro" id="IPR036097">
    <property type="entry name" value="HisK_dim/P_sf"/>
</dbReference>
<dbReference type="EMBL" id="WVIC01000029">
    <property type="protein sequence ID" value="NCJ07591.1"/>
    <property type="molecule type" value="Genomic_DNA"/>
</dbReference>
<evidence type="ECO:0000256" key="7">
    <source>
        <dbReference type="ARBA" id="ARBA00022777"/>
    </source>
</evidence>
<feature type="transmembrane region" description="Helical" evidence="11">
    <location>
        <begin position="153"/>
        <end position="177"/>
    </location>
</feature>
<sequence length="455" mass="50026">MLAAVGVAVPIFRTLLFQDVDRRVQTRLLAELEDFQATYQRWDAAAPETDEALHAFIEDFLASEIPEDDNFHIVILNGEFFRANPMPLPAVIQPRSKLVQQWTTLTEATQGKISDVDPKVGSVLYHTYVLETNDIPRGLFVAAHLSAGERTEALASVAVFIKVAIGVVALSFLLAWVASRQLFKPVQELALTARSISETDLSGRIEVQGSGELAELIDIFNAMMNRVQSAFESQRNFINDAGHELLTPLTIIQGHLEVMGDDSEDQAATLTLVMDELDRMSRFVNDLLLLAKAEQPDFLQLETIEVAEFTEAVFAKVAVLADRQWQLGNCGKGILVGDRQRLAGALINLAKNAAQHTQPTDIIELGSATLGNQVRFWVRDTGEGIAPRDQTRIFERFARAANSFRKSEGAGLGLAIVLTIANSHYGTVELVSQLGVGSTFTLVIPLDCPEMERVT</sequence>
<dbReference type="CDD" id="cd00082">
    <property type="entry name" value="HisKA"/>
    <property type="match status" value="1"/>
</dbReference>
<keyword evidence="8 11" id="KW-1133">Transmembrane helix</keyword>
<dbReference type="SMART" id="SM00304">
    <property type="entry name" value="HAMP"/>
    <property type="match status" value="1"/>
</dbReference>
<keyword evidence="4" id="KW-0597">Phosphoprotein</keyword>
<organism evidence="14 15">
    <name type="scientific">Petrachloros mirabilis ULC683</name>
    <dbReference type="NCBI Taxonomy" id="2781853"/>
    <lineage>
        <taxon>Bacteria</taxon>
        <taxon>Bacillati</taxon>
        <taxon>Cyanobacteriota</taxon>
        <taxon>Cyanophyceae</taxon>
        <taxon>Synechococcales</taxon>
        <taxon>Petrachlorosaceae</taxon>
        <taxon>Petrachloros</taxon>
        <taxon>Petrachloros mirabilis</taxon>
    </lineage>
</organism>
<evidence type="ECO:0000256" key="3">
    <source>
        <dbReference type="ARBA" id="ARBA00012438"/>
    </source>
</evidence>
<evidence type="ECO:0000256" key="1">
    <source>
        <dbReference type="ARBA" id="ARBA00000085"/>
    </source>
</evidence>
<dbReference type="Pfam" id="PF00512">
    <property type="entry name" value="HisKA"/>
    <property type="match status" value="1"/>
</dbReference>
<keyword evidence="15" id="KW-1185">Reference proteome</keyword>
<dbReference type="PANTHER" id="PTHR45436">
    <property type="entry name" value="SENSOR HISTIDINE KINASE YKOH"/>
    <property type="match status" value="1"/>
</dbReference>
<dbReference type="AlphaFoldDB" id="A0A8K2A0N9"/>
<keyword evidence="7" id="KW-0418">Kinase</keyword>
<dbReference type="InterPro" id="IPR004358">
    <property type="entry name" value="Sig_transdc_His_kin-like_C"/>
</dbReference>
<evidence type="ECO:0000256" key="6">
    <source>
        <dbReference type="ARBA" id="ARBA00022692"/>
    </source>
</evidence>
<dbReference type="PROSITE" id="PS50109">
    <property type="entry name" value="HIS_KIN"/>
    <property type="match status" value="1"/>
</dbReference>
<dbReference type="InterPro" id="IPR003660">
    <property type="entry name" value="HAMP_dom"/>
</dbReference>
<dbReference type="GO" id="GO:0005886">
    <property type="term" value="C:plasma membrane"/>
    <property type="evidence" value="ECO:0007669"/>
    <property type="project" value="TreeGrafter"/>
</dbReference>
<evidence type="ECO:0000256" key="9">
    <source>
        <dbReference type="ARBA" id="ARBA00023012"/>
    </source>
</evidence>
<dbReference type="SMART" id="SM00388">
    <property type="entry name" value="HisKA"/>
    <property type="match status" value="1"/>
</dbReference>
<dbReference type="Proteomes" id="UP000607397">
    <property type="component" value="Unassembled WGS sequence"/>
</dbReference>
<dbReference type="EC" id="2.7.13.3" evidence="3"/>
<feature type="domain" description="Histidine kinase" evidence="12">
    <location>
        <begin position="240"/>
        <end position="448"/>
    </location>
</feature>
<dbReference type="InterPro" id="IPR005467">
    <property type="entry name" value="His_kinase_dom"/>
</dbReference>
<dbReference type="Pfam" id="PF02518">
    <property type="entry name" value="HATPase_c"/>
    <property type="match status" value="1"/>
</dbReference>
<dbReference type="GO" id="GO:0000155">
    <property type="term" value="F:phosphorelay sensor kinase activity"/>
    <property type="evidence" value="ECO:0007669"/>
    <property type="project" value="InterPro"/>
</dbReference>
<comment type="caution">
    <text evidence="14">The sequence shown here is derived from an EMBL/GenBank/DDBJ whole genome shotgun (WGS) entry which is preliminary data.</text>
</comment>
<dbReference type="Gene3D" id="6.10.340.10">
    <property type="match status" value="1"/>
</dbReference>
<dbReference type="Gene3D" id="3.30.565.10">
    <property type="entry name" value="Histidine kinase-like ATPase, C-terminal domain"/>
    <property type="match status" value="1"/>
</dbReference>
<feature type="domain" description="HAMP" evidence="13">
    <location>
        <begin position="180"/>
        <end position="232"/>
    </location>
</feature>
<evidence type="ECO:0000256" key="2">
    <source>
        <dbReference type="ARBA" id="ARBA00004370"/>
    </source>
</evidence>
<dbReference type="Pfam" id="PF00672">
    <property type="entry name" value="HAMP"/>
    <property type="match status" value="1"/>
</dbReference>
<gene>
    <name evidence="14" type="ORF">GS597_13950</name>
</gene>
<evidence type="ECO:0000256" key="8">
    <source>
        <dbReference type="ARBA" id="ARBA00022989"/>
    </source>
</evidence>
<keyword evidence="9" id="KW-0902">Two-component regulatory system</keyword>
<proteinExistence type="predicted"/>
<dbReference type="Gene3D" id="1.10.287.130">
    <property type="match status" value="1"/>
</dbReference>
<evidence type="ECO:0000256" key="10">
    <source>
        <dbReference type="ARBA" id="ARBA00023136"/>
    </source>
</evidence>
<dbReference type="PRINTS" id="PR00344">
    <property type="entry name" value="BCTRLSENSOR"/>
</dbReference>
<comment type="subcellular location">
    <subcellularLocation>
        <location evidence="2">Membrane</location>
    </subcellularLocation>
</comment>
<dbReference type="InterPro" id="IPR003661">
    <property type="entry name" value="HisK_dim/P_dom"/>
</dbReference>
<evidence type="ECO:0000259" key="13">
    <source>
        <dbReference type="PROSITE" id="PS50885"/>
    </source>
</evidence>
<dbReference type="InterPro" id="IPR003594">
    <property type="entry name" value="HATPase_dom"/>
</dbReference>
<keyword evidence="5" id="KW-0808">Transferase</keyword>
<keyword evidence="10 11" id="KW-0472">Membrane</keyword>
<name>A0A8K2A0N9_9CYAN</name>
<evidence type="ECO:0000256" key="5">
    <source>
        <dbReference type="ARBA" id="ARBA00022679"/>
    </source>
</evidence>
<reference evidence="14" key="1">
    <citation type="submission" date="2019-12" db="EMBL/GenBank/DDBJ databases">
        <title>High-Quality draft genome sequences of three cyanobacteria isolated from the limestone walls of the Old Cathedral of Coimbra.</title>
        <authorList>
            <person name="Tiago I."/>
            <person name="Soares F."/>
            <person name="Portugal A."/>
        </authorList>
    </citation>
    <scope>NUCLEOTIDE SEQUENCE [LARGE SCALE GENOMIC DNA]</scope>
    <source>
        <strain evidence="14">C</strain>
    </source>
</reference>
<keyword evidence="6 11" id="KW-0812">Transmembrane</keyword>
<evidence type="ECO:0000256" key="4">
    <source>
        <dbReference type="ARBA" id="ARBA00022553"/>
    </source>
</evidence>
<evidence type="ECO:0000313" key="14">
    <source>
        <dbReference type="EMBL" id="NCJ07591.1"/>
    </source>
</evidence>
<comment type="catalytic activity">
    <reaction evidence="1">
        <text>ATP + protein L-histidine = ADP + protein N-phospho-L-histidine.</text>
        <dbReference type="EC" id="2.7.13.3"/>
    </reaction>
</comment>
<dbReference type="FunFam" id="1.10.287.130:FF:000001">
    <property type="entry name" value="Two-component sensor histidine kinase"/>
    <property type="match status" value="1"/>
</dbReference>
<dbReference type="CDD" id="cd06225">
    <property type="entry name" value="HAMP"/>
    <property type="match status" value="1"/>
</dbReference>
<dbReference type="PROSITE" id="PS50885">
    <property type="entry name" value="HAMP"/>
    <property type="match status" value="1"/>
</dbReference>
<evidence type="ECO:0000313" key="15">
    <source>
        <dbReference type="Proteomes" id="UP000607397"/>
    </source>
</evidence>
<dbReference type="SMART" id="SM00387">
    <property type="entry name" value="HATPase_c"/>
    <property type="match status" value="1"/>
</dbReference>
<dbReference type="SUPFAM" id="SSF47384">
    <property type="entry name" value="Homodimeric domain of signal transducing histidine kinase"/>
    <property type="match status" value="1"/>
</dbReference>
<dbReference type="SUPFAM" id="SSF55874">
    <property type="entry name" value="ATPase domain of HSP90 chaperone/DNA topoisomerase II/histidine kinase"/>
    <property type="match status" value="1"/>
</dbReference>
<protein>
    <recommendedName>
        <fullName evidence="3">histidine kinase</fullName>
        <ecNumber evidence="3">2.7.13.3</ecNumber>
    </recommendedName>
</protein>
<dbReference type="InterPro" id="IPR036890">
    <property type="entry name" value="HATPase_C_sf"/>
</dbReference>